<dbReference type="FunFam" id="1.20.1080.10:FF:000019">
    <property type="entry name" value="AQuaPorin or aquaglyceroporin related"/>
    <property type="match status" value="1"/>
</dbReference>
<comment type="subcellular location">
    <subcellularLocation>
        <location evidence="1">Membrane</location>
        <topology evidence="1">Multi-pass membrane protein</topology>
    </subcellularLocation>
</comment>
<feature type="transmembrane region" description="Helical" evidence="8">
    <location>
        <begin position="132"/>
        <end position="155"/>
    </location>
</feature>
<evidence type="ECO:0000256" key="6">
    <source>
        <dbReference type="ARBA" id="ARBA00023136"/>
    </source>
</evidence>
<comment type="similarity">
    <text evidence="2 7">Belongs to the MIP/aquaporin (TC 1.A.8) family.</text>
</comment>
<evidence type="ECO:0000256" key="2">
    <source>
        <dbReference type="ARBA" id="ARBA00006175"/>
    </source>
</evidence>
<evidence type="ECO:0000256" key="1">
    <source>
        <dbReference type="ARBA" id="ARBA00004141"/>
    </source>
</evidence>
<protein>
    <recommendedName>
        <fullName evidence="11">Aquaporin</fullName>
    </recommendedName>
</protein>
<evidence type="ECO:0000256" key="7">
    <source>
        <dbReference type="RuleBase" id="RU000477"/>
    </source>
</evidence>
<feature type="transmembrane region" description="Helical" evidence="8">
    <location>
        <begin position="216"/>
        <end position="236"/>
    </location>
</feature>
<dbReference type="InterPro" id="IPR022357">
    <property type="entry name" value="MIP_CS"/>
</dbReference>
<evidence type="ECO:0000313" key="10">
    <source>
        <dbReference type="Proteomes" id="UP000218231"/>
    </source>
</evidence>
<dbReference type="InterPro" id="IPR000425">
    <property type="entry name" value="MIP"/>
</dbReference>
<evidence type="ECO:0000256" key="5">
    <source>
        <dbReference type="ARBA" id="ARBA00022989"/>
    </source>
</evidence>
<dbReference type="GO" id="GO:0015250">
    <property type="term" value="F:water channel activity"/>
    <property type="evidence" value="ECO:0007669"/>
    <property type="project" value="TreeGrafter"/>
</dbReference>
<dbReference type="STRING" id="2018661.A0A2A2KNB0"/>
<keyword evidence="3 7" id="KW-0813">Transport</keyword>
<keyword evidence="5 8" id="KW-1133">Transmembrane helix</keyword>
<dbReference type="InterPro" id="IPR023271">
    <property type="entry name" value="Aquaporin-like"/>
</dbReference>
<evidence type="ECO:0000256" key="8">
    <source>
        <dbReference type="SAM" id="Phobius"/>
    </source>
</evidence>
<keyword evidence="6 8" id="KW-0472">Membrane</keyword>
<dbReference type="OrthoDB" id="3222at2759"/>
<dbReference type="Proteomes" id="UP000218231">
    <property type="component" value="Unassembled WGS sequence"/>
</dbReference>
<dbReference type="PRINTS" id="PR00783">
    <property type="entry name" value="MINTRINSICP"/>
</dbReference>
<name>A0A2A2KNB0_9BILA</name>
<proteinExistence type="inferred from homology"/>
<dbReference type="PANTHER" id="PTHR19139:SF284">
    <property type="entry name" value="AQUAPORIN"/>
    <property type="match status" value="1"/>
</dbReference>
<dbReference type="EMBL" id="LIAE01008125">
    <property type="protein sequence ID" value="PAV75358.1"/>
    <property type="molecule type" value="Genomic_DNA"/>
</dbReference>
<dbReference type="Pfam" id="PF00230">
    <property type="entry name" value="MIP"/>
    <property type="match status" value="1"/>
</dbReference>
<keyword evidence="4 7" id="KW-0812">Transmembrane</keyword>
<comment type="caution">
    <text evidence="9">The sequence shown here is derived from an EMBL/GenBank/DDBJ whole genome shotgun (WGS) entry which is preliminary data.</text>
</comment>
<dbReference type="GO" id="GO:0005886">
    <property type="term" value="C:plasma membrane"/>
    <property type="evidence" value="ECO:0007669"/>
    <property type="project" value="TreeGrafter"/>
</dbReference>
<evidence type="ECO:0000256" key="3">
    <source>
        <dbReference type="ARBA" id="ARBA00022448"/>
    </source>
</evidence>
<feature type="transmembrane region" description="Helical" evidence="8">
    <location>
        <begin position="48"/>
        <end position="70"/>
    </location>
</feature>
<gene>
    <name evidence="9" type="ORF">WR25_14839</name>
</gene>
<sequence length="249" mass="26384">MAEEDREYSILPRCAAEFIGVFIFVYIGSMQAQAILGTSMFDGILHAAFAHGICIFILVSAFGGISGGHINPAVTLGVALVGKINPLHAVFYILSQLAGGLLGALLVRLSIPPETFQIIYGGATLCSPGVNWMQGLIAEAMTTFMLVQSVLLTAVDTDRNGLAALAIGFTVLVDVLAAGNISGASMNPGRSFGPNIVGALFIRSTLLPTHFWSLHWIYYIGPAIGAFLAAGIFRFVTQPGNIEKRNLKL</sequence>
<evidence type="ECO:0000313" key="9">
    <source>
        <dbReference type="EMBL" id="PAV75358.1"/>
    </source>
</evidence>
<organism evidence="9 10">
    <name type="scientific">Diploscapter pachys</name>
    <dbReference type="NCBI Taxonomy" id="2018661"/>
    <lineage>
        <taxon>Eukaryota</taxon>
        <taxon>Metazoa</taxon>
        <taxon>Ecdysozoa</taxon>
        <taxon>Nematoda</taxon>
        <taxon>Chromadorea</taxon>
        <taxon>Rhabditida</taxon>
        <taxon>Rhabditina</taxon>
        <taxon>Rhabditomorpha</taxon>
        <taxon>Rhabditoidea</taxon>
        <taxon>Rhabditidae</taxon>
        <taxon>Diploscapter</taxon>
    </lineage>
</organism>
<dbReference type="PROSITE" id="PS00221">
    <property type="entry name" value="MIP"/>
    <property type="match status" value="1"/>
</dbReference>
<evidence type="ECO:0000256" key="4">
    <source>
        <dbReference type="ARBA" id="ARBA00022692"/>
    </source>
</evidence>
<reference evidence="9 10" key="1">
    <citation type="journal article" date="2017" name="Curr. Biol.">
        <title>Genome architecture and evolution of a unichromosomal asexual nematode.</title>
        <authorList>
            <person name="Fradin H."/>
            <person name="Zegar C."/>
            <person name="Gutwein M."/>
            <person name="Lucas J."/>
            <person name="Kovtun M."/>
            <person name="Corcoran D."/>
            <person name="Baugh L.R."/>
            <person name="Kiontke K."/>
            <person name="Gunsalus K."/>
            <person name="Fitch D.H."/>
            <person name="Piano F."/>
        </authorList>
    </citation>
    <scope>NUCLEOTIDE SEQUENCE [LARGE SCALE GENOMIC DNA]</scope>
    <source>
        <strain evidence="9">PF1309</strain>
    </source>
</reference>
<accession>A0A2A2KNB0</accession>
<keyword evidence="10" id="KW-1185">Reference proteome</keyword>
<evidence type="ECO:0008006" key="11">
    <source>
        <dbReference type="Google" id="ProtNLM"/>
    </source>
</evidence>
<dbReference type="SUPFAM" id="SSF81338">
    <property type="entry name" value="Aquaporin-like"/>
    <property type="match status" value="1"/>
</dbReference>
<dbReference type="InterPro" id="IPR034294">
    <property type="entry name" value="Aquaporin_transptr"/>
</dbReference>
<feature type="transmembrane region" description="Helical" evidence="8">
    <location>
        <begin position="90"/>
        <end position="111"/>
    </location>
</feature>
<feature type="transmembrane region" description="Helical" evidence="8">
    <location>
        <begin position="161"/>
        <end position="180"/>
    </location>
</feature>
<dbReference type="AlphaFoldDB" id="A0A2A2KNB0"/>
<dbReference type="Gene3D" id="1.20.1080.10">
    <property type="entry name" value="Glycerol uptake facilitator protein"/>
    <property type="match status" value="1"/>
</dbReference>
<dbReference type="PANTHER" id="PTHR19139">
    <property type="entry name" value="AQUAPORIN TRANSPORTER"/>
    <property type="match status" value="1"/>
</dbReference>
<feature type="transmembrane region" description="Helical" evidence="8">
    <location>
        <begin position="15"/>
        <end position="36"/>
    </location>
</feature>